<name>A0A558BMU4_9BACT</name>
<dbReference type="InterPro" id="IPR050194">
    <property type="entry name" value="Glycosyltransferase_grp1"/>
</dbReference>
<comment type="caution">
    <text evidence="2">The sequence shown here is derived from an EMBL/GenBank/DDBJ whole genome shotgun (WGS) entry which is preliminary data.</text>
</comment>
<dbReference type="EMBL" id="VMRJ01000006">
    <property type="protein sequence ID" value="TVT37831.1"/>
    <property type="molecule type" value="Genomic_DNA"/>
</dbReference>
<dbReference type="GO" id="GO:0016757">
    <property type="term" value="F:glycosyltransferase activity"/>
    <property type="evidence" value="ECO:0007669"/>
    <property type="project" value="InterPro"/>
</dbReference>
<dbReference type="OrthoDB" id="8549922at2"/>
<dbReference type="RefSeq" id="WP_144852193.1">
    <property type="nucleotide sequence ID" value="NZ_VMRJ01000006.1"/>
</dbReference>
<evidence type="ECO:0000313" key="3">
    <source>
        <dbReference type="Proteomes" id="UP000317624"/>
    </source>
</evidence>
<dbReference type="CDD" id="cd03801">
    <property type="entry name" value="GT4_PimA-like"/>
    <property type="match status" value="1"/>
</dbReference>
<dbReference type="AlphaFoldDB" id="A0A558BMU4"/>
<dbReference type="Proteomes" id="UP000317624">
    <property type="component" value="Unassembled WGS sequence"/>
</dbReference>
<gene>
    <name evidence="2" type="ORF">FNT36_21955</name>
</gene>
<keyword evidence="2" id="KW-0808">Transferase</keyword>
<dbReference type="Gene3D" id="3.40.50.2000">
    <property type="entry name" value="Glycogen Phosphorylase B"/>
    <property type="match status" value="2"/>
</dbReference>
<evidence type="ECO:0000259" key="1">
    <source>
        <dbReference type="Pfam" id="PF00534"/>
    </source>
</evidence>
<dbReference type="InterPro" id="IPR001296">
    <property type="entry name" value="Glyco_trans_1"/>
</dbReference>
<organism evidence="2 3">
    <name type="scientific">Hymenobacter setariae</name>
    <dbReference type="NCBI Taxonomy" id="2594794"/>
    <lineage>
        <taxon>Bacteria</taxon>
        <taxon>Pseudomonadati</taxon>
        <taxon>Bacteroidota</taxon>
        <taxon>Cytophagia</taxon>
        <taxon>Cytophagales</taxon>
        <taxon>Hymenobacteraceae</taxon>
        <taxon>Hymenobacter</taxon>
    </lineage>
</organism>
<reference evidence="2 3" key="1">
    <citation type="submission" date="2019-07" db="EMBL/GenBank/DDBJ databases">
        <title>Hymenobacter sp. straun FUR1 Genome sequencing and assembly.</title>
        <authorList>
            <person name="Chhetri G."/>
        </authorList>
    </citation>
    <scope>NUCLEOTIDE SEQUENCE [LARGE SCALE GENOMIC DNA]</scope>
    <source>
        <strain evidence="2 3">Fur1</strain>
    </source>
</reference>
<proteinExistence type="predicted"/>
<protein>
    <submittedName>
        <fullName evidence="2">Glycosyltransferase family 4 protein</fullName>
    </submittedName>
</protein>
<keyword evidence="3" id="KW-1185">Reference proteome</keyword>
<sequence length="427" mass="47952">MNVLVSAYACNPARGGEEGIGFNWMHEWHHTGHAVWCLTTPAGRPALDAYVDHLGSEGQARMHFEYVQVPKVIDYLYRWQFGVYLHYIVWQFLAWRTAQRLTKQVNFDLVHHASYGSLQMASWLWRLGRPMVIGPLGGGQHAPAAFKRYVPDWFKTETLRNAIAWLLTTFDPNVRKSLQHATLVLTTNTETATKVKQLGGQRVQMFVDSGLPDNFLPEQFPVRAEGEVLRILWLGRLVTRKALPLVLEALGQVNPRVPFHLTIVGDGYLGPQLPDLIRHYGLEGRVTWTGTLPWLEVREMYLTHDVFMFASLRDSFAMQLLEAMGAGLPIITLDHQGARDFIPTAAALKAPVTTPAETVAALAHAVEVCYDNPAQRVAMGRVGYAFACTQTWYLRSLRLQQLLTDLSPTVAPSQPGVVARQASYSRL</sequence>
<dbReference type="SUPFAM" id="SSF53756">
    <property type="entry name" value="UDP-Glycosyltransferase/glycogen phosphorylase"/>
    <property type="match status" value="1"/>
</dbReference>
<feature type="domain" description="Glycosyl transferase family 1" evidence="1">
    <location>
        <begin position="227"/>
        <end position="383"/>
    </location>
</feature>
<evidence type="ECO:0000313" key="2">
    <source>
        <dbReference type="EMBL" id="TVT37831.1"/>
    </source>
</evidence>
<dbReference type="Pfam" id="PF00534">
    <property type="entry name" value="Glycos_transf_1"/>
    <property type="match status" value="1"/>
</dbReference>
<dbReference type="PANTHER" id="PTHR45947">
    <property type="entry name" value="SULFOQUINOVOSYL TRANSFERASE SQD2"/>
    <property type="match status" value="1"/>
</dbReference>
<accession>A0A558BMU4</accession>
<dbReference type="PANTHER" id="PTHR45947:SF3">
    <property type="entry name" value="SULFOQUINOVOSYL TRANSFERASE SQD2"/>
    <property type="match status" value="1"/>
</dbReference>